<evidence type="ECO:0000259" key="8">
    <source>
        <dbReference type="Pfam" id="PF01773"/>
    </source>
</evidence>
<feature type="domain" description="Nucleoside transporter/FeoB GTPase Gate" evidence="10">
    <location>
        <begin position="92"/>
        <end position="189"/>
    </location>
</feature>
<dbReference type="PANTHER" id="PTHR10590:SF4">
    <property type="entry name" value="SOLUTE CARRIER FAMILY 28 MEMBER 3"/>
    <property type="match status" value="1"/>
</dbReference>
<dbReference type="InterPro" id="IPR018270">
    <property type="entry name" value="C_nuclsd_transpt_met_bac"/>
</dbReference>
<evidence type="ECO:0000256" key="3">
    <source>
        <dbReference type="ARBA" id="ARBA00022475"/>
    </source>
</evidence>
<feature type="domain" description="Concentrative nucleoside transporter N-terminal" evidence="8">
    <location>
        <begin position="9"/>
        <end position="81"/>
    </location>
</feature>
<feature type="transmembrane region" description="Helical" evidence="7">
    <location>
        <begin position="382"/>
        <end position="406"/>
    </location>
</feature>
<dbReference type="GO" id="GO:0005337">
    <property type="term" value="F:nucleoside transmembrane transporter activity"/>
    <property type="evidence" value="ECO:0007669"/>
    <property type="project" value="InterPro"/>
</dbReference>
<dbReference type="InterPro" id="IPR002668">
    <property type="entry name" value="CNT_N_dom"/>
</dbReference>
<feature type="transmembrane region" description="Helical" evidence="7">
    <location>
        <begin position="34"/>
        <end position="52"/>
    </location>
</feature>
<gene>
    <name evidence="11" type="ORF">Q9312_14370</name>
</gene>
<evidence type="ECO:0000256" key="2">
    <source>
        <dbReference type="ARBA" id="ARBA00009033"/>
    </source>
</evidence>
<dbReference type="InterPro" id="IPR008276">
    <property type="entry name" value="C_nuclsd_transpt"/>
</dbReference>
<feature type="transmembrane region" description="Helical" evidence="7">
    <location>
        <begin position="6"/>
        <end position="22"/>
    </location>
</feature>
<keyword evidence="7" id="KW-0813">Transport</keyword>
<feature type="transmembrane region" description="Helical" evidence="7">
    <location>
        <begin position="167"/>
        <end position="189"/>
    </location>
</feature>
<evidence type="ECO:0000256" key="5">
    <source>
        <dbReference type="ARBA" id="ARBA00022989"/>
    </source>
</evidence>
<comment type="subcellular location">
    <subcellularLocation>
        <location evidence="1">Cell membrane</location>
        <topology evidence="1">Multi-pass membrane protein</topology>
    </subcellularLocation>
</comment>
<evidence type="ECO:0000313" key="12">
    <source>
        <dbReference type="Proteomes" id="UP001239782"/>
    </source>
</evidence>
<dbReference type="EMBL" id="CP133548">
    <property type="protein sequence ID" value="WMS86403.1"/>
    <property type="molecule type" value="Genomic_DNA"/>
</dbReference>
<feature type="transmembrane region" description="Helical" evidence="7">
    <location>
        <begin position="257"/>
        <end position="280"/>
    </location>
</feature>
<dbReference type="InterPro" id="IPR011657">
    <property type="entry name" value="CNT_C_dom"/>
</dbReference>
<comment type="similarity">
    <text evidence="2 7">Belongs to the concentrative nucleoside transporter (CNT) (TC 2.A.41) family.</text>
</comment>
<keyword evidence="5 7" id="KW-1133">Transmembrane helix</keyword>
<keyword evidence="3" id="KW-1003">Cell membrane</keyword>
<evidence type="ECO:0000259" key="10">
    <source>
        <dbReference type="Pfam" id="PF07670"/>
    </source>
</evidence>
<dbReference type="KEGG" id="plei:Q9312_14370"/>
<dbReference type="GO" id="GO:0015293">
    <property type="term" value="F:symporter activity"/>
    <property type="evidence" value="ECO:0007669"/>
    <property type="project" value="TreeGrafter"/>
</dbReference>
<evidence type="ECO:0000256" key="4">
    <source>
        <dbReference type="ARBA" id="ARBA00022692"/>
    </source>
</evidence>
<dbReference type="NCBIfam" id="TIGR00804">
    <property type="entry name" value="nupC"/>
    <property type="match status" value="1"/>
</dbReference>
<dbReference type="PANTHER" id="PTHR10590">
    <property type="entry name" value="SODIUM/NUCLEOSIDE COTRANSPORTER"/>
    <property type="match status" value="1"/>
</dbReference>
<dbReference type="Pfam" id="PF07670">
    <property type="entry name" value="Gate"/>
    <property type="match status" value="1"/>
</dbReference>
<proteinExistence type="inferred from homology"/>
<keyword evidence="6 7" id="KW-0472">Membrane</keyword>
<reference evidence="11 12" key="1">
    <citation type="submission" date="2023-08" db="EMBL/GenBank/DDBJ databases">
        <title>Pleionea litopenaei sp. nov., isolated from stomach of juvenile Litopenaeus vannamei.</title>
        <authorList>
            <person name="Rho A.M."/>
            <person name="Hwang C.Y."/>
        </authorList>
    </citation>
    <scope>NUCLEOTIDE SEQUENCE [LARGE SCALE GENOMIC DNA]</scope>
    <source>
        <strain evidence="11 12">HL-JVS1</strain>
    </source>
</reference>
<organism evidence="11 12">
    <name type="scientific">Pleionea litopenaei</name>
    <dbReference type="NCBI Taxonomy" id="3070815"/>
    <lineage>
        <taxon>Bacteria</taxon>
        <taxon>Pseudomonadati</taxon>
        <taxon>Pseudomonadota</taxon>
        <taxon>Gammaproteobacteria</taxon>
        <taxon>Oceanospirillales</taxon>
        <taxon>Pleioneaceae</taxon>
        <taxon>Pleionea</taxon>
    </lineage>
</organism>
<feature type="transmembrane region" description="Helical" evidence="7">
    <location>
        <begin position="344"/>
        <end position="370"/>
    </location>
</feature>
<evidence type="ECO:0000256" key="1">
    <source>
        <dbReference type="ARBA" id="ARBA00004651"/>
    </source>
</evidence>
<dbReference type="Pfam" id="PF07662">
    <property type="entry name" value="Nucleos_tra2_C"/>
    <property type="match status" value="1"/>
</dbReference>
<sequence>MMDIVQALIGISAIFFIAWISSTDRKKINWRTVLSAFALQVFFAAMVLWFPWGKSVLLSITNAVNSVIDYSQQGINFIFGDIGRQKLGFIFAFQVLPVIVFFSSLIAVLYYLGIMSKVIRIVGGFLHRVLGTSRAESMSATANVFVGQIEAPLVIKPYLPILTRSELFTVMVGGLASVSGSVLAGFASIGVNLEYLIAASFMAAPAGLLIAKILMPEIEAPHQNVDVAREVTQHANIIDAASTGAINGLKLAANIGAVLLAFVGLIALLNGLLGGIGNWFGVENLSLQWLLGYAFQPVAYLMGVPWQEASTAGSLIGQKIVINEFFAFLEFMKVSDTFSEKTQVIVTFALCGFANFGSIAVLLGGLGSLAENRRQDIARYGLKAVFAGTLANLLSATVAGMFFSIAQAS</sequence>
<evidence type="ECO:0000256" key="7">
    <source>
        <dbReference type="RuleBase" id="RU362018"/>
    </source>
</evidence>
<evidence type="ECO:0000259" key="9">
    <source>
        <dbReference type="Pfam" id="PF07662"/>
    </source>
</evidence>
<feature type="transmembrane region" description="Helical" evidence="7">
    <location>
        <begin position="195"/>
        <end position="214"/>
    </location>
</feature>
<dbReference type="Proteomes" id="UP001239782">
    <property type="component" value="Chromosome"/>
</dbReference>
<keyword evidence="4 7" id="KW-0812">Transmembrane</keyword>
<dbReference type="AlphaFoldDB" id="A0AA51RRN2"/>
<dbReference type="RefSeq" id="WP_309201548.1">
    <property type="nucleotide sequence ID" value="NZ_CP133548.1"/>
</dbReference>
<dbReference type="Pfam" id="PF01773">
    <property type="entry name" value="Nucleos_tra2_N"/>
    <property type="match status" value="1"/>
</dbReference>
<keyword evidence="12" id="KW-1185">Reference proteome</keyword>
<dbReference type="InterPro" id="IPR011642">
    <property type="entry name" value="Gate_dom"/>
</dbReference>
<name>A0AA51RRN2_9GAMM</name>
<evidence type="ECO:0000313" key="11">
    <source>
        <dbReference type="EMBL" id="WMS86403.1"/>
    </source>
</evidence>
<evidence type="ECO:0000256" key="6">
    <source>
        <dbReference type="ARBA" id="ARBA00023136"/>
    </source>
</evidence>
<dbReference type="GO" id="GO:0005886">
    <property type="term" value="C:plasma membrane"/>
    <property type="evidence" value="ECO:0007669"/>
    <property type="project" value="UniProtKB-SubCell"/>
</dbReference>
<feature type="transmembrane region" description="Helical" evidence="7">
    <location>
        <begin position="89"/>
        <end position="112"/>
    </location>
</feature>
<accession>A0AA51RRN2</accession>
<protein>
    <recommendedName>
        <fullName evidence="7">Nucleoside permease</fullName>
    </recommendedName>
</protein>
<feature type="domain" description="Concentrative nucleoside transporter C-terminal" evidence="9">
    <location>
        <begin position="195"/>
        <end position="400"/>
    </location>
</feature>